<evidence type="ECO:0000313" key="1">
    <source>
        <dbReference type="EMBL" id="KAJ1351889.1"/>
    </source>
</evidence>
<dbReference type="EMBL" id="JAHQIW010001246">
    <property type="protein sequence ID" value="KAJ1351889.1"/>
    <property type="molecule type" value="Genomic_DNA"/>
</dbReference>
<gene>
    <name evidence="1" type="ORF">KIN20_008058</name>
</gene>
<evidence type="ECO:0000313" key="2">
    <source>
        <dbReference type="Proteomes" id="UP001196413"/>
    </source>
</evidence>
<name>A0AAD5MQK5_PARTN</name>
<dbReference type="AlphaFoldDB" id="A0AAD5MQK5"/>
<reference evidence="1" key="1">
    <citation type="submission" date="2021-06" db="EMBL/GenBank/DDBJ databases">
        <title>Parelaphostrongylus tenuis whole genome reference sequence.</title>
        <authorList>
            <person name="Garwood T.J."/>
            <person name="Larsen P.A."/>
            <person name="Fountain-Jones N.M."/>
            <person name="Garbe J.R."/>
            <person name="Macchietto M.G."/>
            <person name="Kania S.A."/>
            <person name="Gerhold R.W."/>
            <person name="Richards J.E."/>
            <person name="Wolf T.M."/>
        </authorList>
    </citation>
    <scope>NUCLEOTIDE SEQUENCE</scope>
    <source>
        <strain evidence="1">MNPRO001-30</strain>
        <tissue evidence="1">Meninges</tissue>
    </source>
</reference>
<proteinExistence type="predicted"/>
<sequence length="70" mass="8022">MADISRFEFIAHAAKNQTLPLSEDDRYVGNQPICAKISNMGMNQEQHLSKLFPKLLLYDNIRLLFGQLTL</sequence>
<accession>A0AAD5MQK5</accession>
<keyword evidence="2" id="KW-1185">Reference proteome</keyword>
<protein>
    <submittedName>
        <fullName evidence="1">Uncharacterized protein</fullName>
    </submittedName>
</protein>
<organism evidence="1 2">
    <name type="scientific">Parelaphostrongylus tenuis</name>
    <name type="common">Meningeal worm</name>
    <dbReference type="NCBI Taxonomy" id="148309"/>
    <lineage>
        <taxon>Eukaryota</taxon>
        <taxon>Metazoa</taxon>
        <taxon>Ecdysozoa</taxon>
        <taxon>Nematoda</taxon>
        <taxon>Chromadorea</taxon>
        <taxon>Rhabditida</taxon>
        <taxon>Rhabditina</taxon>
        <taxon>Rhabditomorpha</taxon>
        <taxon>Strongyloidea</taxon>
        <taxon>Metastrongylidae</taxon>
        <taxon>Parelaphostrongylus</taxon>
    </lineage>
</organism>
<dbReference type="Proteomes" id="UP001196413">
    <property type="component" value="Unassembled WGS sequence"/>
</dbReference>
<comment type="caution">
    <text evidence="1">The sequence shown here is derived from an EMBL/GenBank/DDBJ whole genome shotgun (WGS) entry which is preliminary data.</text>
</comment>